<evidence type="ECO:0000313" key="2">
    <source>
        <dbReference type="Proteomes" id="UP000297948"/>
    </source>
</evidence>
<name>A0A4Z0GNQ0_9ACTN</name>
<dbReference type="OrthoDB" id="3854400at2"/>
<protein>
    <submittedName>
        <fullName evidence="1">Uncharacterized protein</fullName>
    </submittedName>
</protein>
<accession>A0A4Z0GNQ0</accession>
<keyword evidence="2" id="KW-1185">Reference proteome</keyword>
<comment type="caution">
    <text evidence="1">The sequence shown here is derived from an EMBL/GenBank/DDBJ whole genome shotgun (WGS) entry which is preliminary data.</text>
</comment>
<dbReference type="Proteomes" id="UP000297948">
    <property type="component" value="Unassembled WGS sequence"/>
</dbReference>
<sequence length="103" mass="11357">MSATETSRYVRLQVDLMLEVTGSTDLTRAALDQIEGDEFMLDEERGHARQAVQDDPAEALAYLVDPVDLVGDVPGIELAQASWTSEIAAFDPEAVDWDLDDME</sequence>
<proteinExistence type="predicted"/>
<dbReference type="RefSeq" id="WP_135340963.1">
    <property type="nucleotide sequence ID" value="NZ_JBHLTX010000047.1"/>
</dbReference>
<organism evidence="1 2">
    <name type="scientific">Streptomyces palmae</name>
    <dbReference type="NCBI Taxonomy" id="1701085"/>
    <lineage>
        <taxon>Bacteria</taxon>
        <taxon>Bacillati</taxon>
        <taxon>Actinomycetota</taxon>
        <taxon>Actinomycetes</taxon>
        <taxon>Kitasatosporales</taxon>
        <taxon>Streptomycetaceae</taxon>
        <taxon>Streptomyces</taxon>
    </lineage>
</organism>
<reference evidence="1 2" key="1">
    <citation type="submission" date="2019-03" db="EMBL/GenBank/DDBJ databases">
        <authorList>
            <person name="Gonzalez-Pimentel J.L."/>
        </authorList>
    </citation>
    <scope>NUCLEOTIDE SEQUENCE [LARGE SCALE GENOMIC DNA]</scope>
    <source>
        <strain evidence="1 2">JCM 31289</strain>
    </source>
</reference>
<dbReference type="EMBL" id="SRID01000255">
    <property type="protein sequence ID" value="TGA98798.1"/>
    <property type="molecule type" value="Genomic_DNA"/>
</dbReference>
<evidence type="ECO:0000313" key="1">
    <source>
        <dbReference type="EMBL" id="TGA98798.1"/>
    </source>
</evidence>
<gene>
    <name evidence="1" type="ORF">E4099_22725</name>
</gene>
<dbReference type="AlphaFoldDB" id="A0A4Z0GNQ0"/>